<dbReference type="EMBL" id="CATOUU010000822">
    <property type="protein sequence ID" value="CAI9951107.1"/>
    <property type="molecule type" value="Genomic_DNA"/>
</dbReference>
<sequence>MIGVMQTNCKDDQSIWPAQKEHVDQYGSKYVGQWQGSDYKNGHGTIRIANGNVYTGKWVNDVFEGEALYEFANGNVYKGCFKNGLKHGYGVFTHPSGSIQRGYWQNGTVHHDYRIEYKNKAVLESFDRRYAVMTFPNGDSCKIMNSSPSFKVTKVLRDIGSLNLDMLCPCELDCLEDISFRV</sequence>
<evidence type="ECO:0000313" key="3">
    <source>
        <dbReference type="EMBL" id="CAL6030344.1"/>
    </source>
</evidence>
<dbReference type="PANTHER" id="PTHR43215">
    <property type="entry name" value="RADIAL SPOKE HEAD 1 HOMOLOG"/>
    <property type="match status" value="1"/>
</dbReference>
<proteinExistence type="predicted"/>
<reference evidence="2" key="1">
    <citation type="submission" date="2023-06" db="EMBL/GenBank/DDBJ databases">
        <authorList>
            <person name="Kurt Z."/>
        </authorList>
    </citation>
    <scope>NUCLEOTIDE SEQUENCE</scope>
</reference>
<comment type="caution">
    <text evidence="2">The sequence shown here is derived from an EMBL/GenBank/DDBJ whole genome shotgun (WGS) entry which is preliminary data.</text>
</comment>
<dbReference type="Pfam" id="PF02493">
    <property type="entry name" value="MORN"/>
    <property type="match status" value="3"/>
</dbReference>
<evidence type="ECO:0000313" key="2">
    <source>
        <dbReference type="EMBL" id="CAI9951107.1"/>
    </source>
</evidence>
<accession>A0AA86QDH1</accession>
<keyword evidence="4" id="KW-1185">Reference proteome</keyword>
<organism evidence="2">
    <name type="scientific">Hexamita inflata</name>
    <dbReference type="NCBI Taxonomy" id="28002"/>
    <lineage>
        <taxon>Eukaryota</taxon>
        <taxon>Metamonada</taxon>
        <taxon>Diplomonadida</taxon>
        <taxon>Hexamitidae</taxon>
        <taxon>Hexamitinae</taxon>
        <taxon>Hexamita</taxon>
    </lineage>
</organism>
<protein>
    <recommendedName>
        <fullName evidence="5">MORN repeat-containing protein 3</fullName>
    </recommendedName>
</protein>
<dbReference type="AlphaFoldDB" id="A0AA86QDH1"/>
<dbReference type="Proteomes" id="UP001642409">
    <property type="component" value="Unassembled WGS sequence"/>
</dbReference>
<gene>
    <name evidence="3" type="ORF">HINF_LOCUS33221</name>
    <name evidence="2" type="ORF">HINF_LOCUS38752</name>
</gene>
<dbReference type="SMART" id="SM00698">
    <property type="entry name" value="MORN"/>
    <property type="match status" value="3"/>
</dbReference>
<evidence type="ECO:0000256" key="1">
    <source>
        <dbReference type="ARBA" id="ARBA00022737"/>
    </source>
</evidence>
<evidence type="ECO:0000313" key="4">
    <source>
        <dbReference type="Proteomes" id="UP001642409"/>
    </source>
</evidence>
<dbReference type="InterPro" id="IPR003409">
    <property type="entry name" value="MORN"/>
</dbReference>
<dbReference type="SUPFAM" id="SSF82185">
    <property type="entry name" value="Histone H3 K4-specific methyltransferase SET7/9 N-terminal domain"/>
    <property type="match status" value="1"/>
</dbReference>
<keyword evidence="1" id="KW-0677">Repeat</keyword>
<name>A0AA86QDH1_9EUKA</name>
<dbReference type="EMBL" id="CAXDID020000115">
    <property type="protein sequence ID" value="CAL6030344.1"/>
    <property type="molecule type" value="Genomic_DNA"/>
</dbReference>
<dbReference type="PANTHER" id="PTHR43215:SF14">
    <property type="entry name" value="RADIAL SPOKE HEAD 1 HOMOLOG"/>
    <property type="match status" value="1"/>
</dbReference>
<evidence type="ECO:0008006" key="5">
    <source>
        <dbReference type="Google" id="ProtNLM"/>
    </source>
</evidence>
<dbReference type="Gene3D" id="2.20.110.10">
    <property type="entry name" value="Histone H3 K4-specific methyltransferase SET7/9 N-terminal domain"/>
    <property type="match status" value="1"/>
</dbReference>
<reference evidence="3 4" key="2">
    <citation type="submission" date="2024-07" db="EMBL/GenBank/DDBJ databases">
        <authorList>
            <person name="Akdeniz Z."/>
        </authorList>
    </citation>
    <scope>NUCLEOTIDE SEQUENCE [LARGE SCALE GENOMIC DNA]</scope>
</reference>